<dbReference type="GO" id="GO:0015188">
    <property type="term" value="F:L-isoleucine transmembrane transporter activity"/>
    <property type="evidence" value="ECO:0007669"/>
    <property type="project" value="TreeGrafter"/>
</dbReference>
<comment type="similarity">
    <text evidence="9">Belongs to the binding-protein-dependent transport system permease family. LivHM subfamily.</text>
</comment>
<evidence type="ECO:0000256" key="8">
    <source>
        <dbReference type="ARBA" id="ARBA00023136"/>
    </source>
</evidence>
<keyword evidence="7 10" id="KW-1133">Transmembrane helix</keyword>
<keyword evidence="4" id="KW-0997">Cell inner membrane</keyword>
<evidence type="ECO:0000313" key="11">
    <source>
        <dbReference type="EMBL" id="TWA71381.1"/>
    </source>
</evidence>
<evidence type="ECO:0000313" key="12">
    <source>
        <dbReference type="Proteomes" id="UP000316083"/>
    </source>
</evidence>
<organism evidence="11 12">
    <name type="scientific">Azospirillum brasilense</name>
    <dbReference type="NCBI Taxonomy" id="192"/>
    <lineage>
        <taxon>Bacteria</taxon>
        <taxon>Pseudomonadati</taxon>
        <taxon>Pseudomonadota</taxon>
        <taxon>Alphaproteobacteria</taxon>
        <taxon>Rhodospirillales</taxon>
        <taxon>Azospirillaceae</taxon>
        <taxon>Azospirillum</taxon>
    </lineage>
</organism>
<dbReference type="EMBL" id="VITF01000003">
    <property type="protein sequence ID" value="TWA71381.1"/>
    <property type="molecule type" value="Genomic_DNA"/>
</dbReference>
<evidence type="ECO:0000256" key="2">
    <source>
        <dbReference type="ARBA" id="ARBA00022448"/>
    </source>
</evidence>
<feature type="transmembrane region" description="Helical" evidence="10">
    <location>
        <begin position="159"/>
        <end position="180"/>
    </location>
</feature>
<feature type="transmembrane region" description="Helical" evidence="10">
    <location>
        <begin position="417"/>
        <end position="438"/>
    </location>
</feature>
<dbReference type="PANTHER" id="PTHR11795:SF371">
    <property type="entry name" value="HIGH-AFFINITY BRANCHED-CHAIN AMINO ACID TRANSPORT SYSTEM PERMEASE PROTEIN LIVH"/>
    <property type="match status" value="1"/>
</dbReference>
<gene>
    <name evidence="11" type="ORF">FBZ82_103356</name>
</gene>
<evidence type="ECO:0000256" key="5">
    <source>
        <dbReference type="ARBA" id="ARBA00022692"/>
    </source>
</evidence>
<dbReference type="Proteomes" id="UP000316083">
    <property type="component" value="Unassembled WGS sequence"/>
</dbReference>
<dbReference type="CDD" id="cd06582">
    <property type="entry name" value="TM_PBP1_LivH_like"/>
    <property type="match status" value="1"/>
</dbReference>
<dbReference type="GO" id="GO:0005886">
    <property type="term" value="C:plasma membrane"/>
    <property type="evidence" value="ECO:0007669"/>
    <property type="project" value="UniProtKB-SubCell"/>
</dbReference>
<reference evidence="11 12" key="1">
    <citation type="submission" date="2019-06" db="EMBL/GenBank/DDBJ databases">
        <title>Genomic Encyclopedia of Type Strains, Phase IV (KMG-V): Genome sequencing to study the core and pangenomes of soil and plant-associated prokaryotes.</title>
        <authorList>
            <person name="Whitman W."/>
        </authorList>
    </citation>
    <scope>NUCLEOTIDE SEQUENCE [LARGE SCALE GENOMIC DNA]</scope>
    <source>
        <strain evidence="11 12">BR 11796</strain>
    </source>
</reference>
<comment type="subcellular location">
    <subcellularLocation>
        <location evidence="1">Cell membrane</location>
        <topology evidence="1">Multi-pass membrane protein</topology>
    </subcellularLocation>
</comment>
<evidence type="ECO:0000256" key="6">
    <source>
        <dbReference type="ARBA" id="ARBA00022970"/>
    </source>
</evidence>
<protein>
    <submittedName>
        <fullName evidence="11">Branched-chain amino acid transport system permease protein</fullName>
    </submittedName>
</protein>
<dbReference type="PROSITE" id="PS51257">
    <property type="entry name" value="PROKAR_LIPOPROTEIN"/>
    <property type="match status" value="1"/>
</dbReference>
<keyword evidence="5 10" id="KW-0812">Transmembrane</keyword>
<accession>A0A560BFH0</accession>
<dbReference type="Pfam" id="PF02653">
    <property type="entry name" value="BPD_transp_2"/>
    <property type="match status" value="1"/>
</dbReference>
<dbReference type="AlphaFoldDB" id="A0A560BFH0"/>
<evidence type="ECO:0000256" key="3">
    <source>
        <dbReference type="ARBA" id="ARBA00022475"/>
    </source>
</evidence>
<feature type="transmembrane region" description="Helical" evidence="10">
    <location>
        <begin position="386"/>
        <end position="411"/>
    </location>
</feature>
<keyword evidence="2" id="KW-0813">Transport</keyword>
<dbReference type="GO" id="GO:0015192">
    <property type="term" value="F:L-phenylalanine transmembrane transporter activity"/>
    <property type="evidence" value="ECO:0007669"/>
    <property type="project" value="TreeGrafter"/>
</dbReference>
<evidence type="ECO:0000256" key="7">
    <source>
        <dbReference type="ARBA" id="ARBA00022989"/>
    </source>
</evidence>
<evidence type="ECO:0000256" key="9">
    <source>
        <dbReference type="ARBA" id="ARBA00037998"/>
    </source>
</evidence>
<dbReference type="PANTHER" id="PTHR11795">
    <property type="entry name" value="BRANCHED-CHAIN AMINO ACID TRANSPORT SYSTEM PERMEASE PROTEIN LIVH"/>
    <property type="match status" value="1"/>
</dbReference>
<feature type="transmembrane region" description="Helical" evidence="10">
    <location>
        <begin position="292"/>
        <end position="319"/>
    </location>
</feature>
<comment type="caution">
    <text evidence="11">The sequence shown here is derived from an EMBL/GenBank/DDBJ whole genome shotgun (WGS) entry which is preliminary data.</text>
</comment>
<name>A0A560BFH0_AZOBR</name>
<evidence type="ECO:0000256" key="10">
    <source>
        <dbReference type="SAM" id="Phobius"/>
    </source>
</evidence>
<feature type="transmembrane region" description="Helical" evidence="10">
    <location>
        <begin position="353"/>
        <end position="374"/>
    </location>
</feature>
<dbReference type="GO" id="GO:0005304">
    <property type="term" value="F:L-valine transmembrane transporter activity"/>
    <property type="evidence" value="ECO:0007669"/>
    <property type="project" value="TreeGrafter"/>
</dbReference>
<dbReference type="GO" id="GO:1903806">
    <property type="term" value="P:L-isoleucine import across plasma membrane"/>
    <property type="evidence" value="ECO:0007669"/>
    <property type="project" value="TreeGrafter"/>
</dbReference>
<evidence type="ECO:0000256" key="4">
    <source>
        <dbReference type="ARBA" id="ARBA00022519"/>
    </source>
</evidence>
<keyword evidence="6" id="KW-0029">Amino-acid transport</keyword>
<dbReference type="GO" id="GO:0015808">
    <property type="term" value="P:L-alanine transport"/>
    <property type="evidence" value="ECO:0007669"/>
    <property type="project" value="TreeGrafter"/>
</dbReference>
<keyword evidence="8 10" id="KW-0472">Membrane</keyword>
<dbReference type="GO" id="GO:0042941">
    <property type="term" value="P:D-alanine transmembrane transport"/>
    <property type="evidence" value="ECO:0007669"/>
    <property type="project" value="TreeGrafter"/>
</dbReference>
<keyword evidence="3" id="KW-1003">Cell membrane</keyword>
<evidence type="ECO:0000256" key="1">
    <source>
        <dbReference type="ARBA" id="ARBA00004651"/>
    </source>
</evidence>
<dbReference type="InterPro" id="IPR052157">
    <property type="entry name" value="BCAA_transport_permease"/>
</dbReference>
<dbReference type="GO" id="GO:0015190">
    <property type="term" value="F:L-leucine transmembrane transporter activity"/>
    <property type="evidence" value="ECO:0007669"/>
    <property type="project" value="TreeGrafter"/>
</dbReference>
<proteinExistence type="inferred from homology"/>
<sequence length="452" mass="47903">MSVAVHRPPPRLFPPFLLLIAVLLLTGCGVDGDQAALCRKLIPAFDSGSVSILDTEALGGDEPALRLTYRSDKGGTDTGTHWIACRFGGRFFDSRRHELVAVATDRMGRLRPMQFTMLRIWAGLPAARLGLPPESSGPETGPRTDWAPLLFFVQQVINAATVACVYGLLALGYTLVYGILGQINLAMGELTMIGAMLTAMGAAALGMAGLGGMPLAVLGVFATVMAFTAVQGWTMDRLVFRRLRRAHNHTPLIAAVGLSIAYQEGMRLLHGARDWWPAQFLADRHELLSDGAFTVTALTSQAVILLMTGGLYALLWAIMQRTAYGRAHRACADDVGAAELVGVDVDRTVATTFAVGGALAAAAGAVIALYYGGVNFYTGYLIGFKALAAAVVGGIGSVPGAMLGGALLGLVETFWSAYFAIAYKDIVAFGLLTLFLIYRPDGLMGRSRGRGD</sequence>
<dbReference type="InterPro" id="IPR001851">
    <property type="entry name" value="ABC_transp_permease"/>
</dbReference>